<feature type="region of interest" description="Disordered" evidence="1">
    <location>
        <begin position="151"/>
        <end position="179"/>
    </location>
</feature>
<reference evidence="2" key="1">
    <citation type="submission" date="2019-10" db="EMBL/GenBank/DDBJ databases">
        <authorList>
            <person name="Nor Muhammad N."/>
        </authorList>
    </citation>
    <scope>NUCLEOTIDE SEQUENCE</scope>
</reference>
<feature type="compositionally biased region" description="Acidic residues" evidence="1">
    <location>
        <begin position="156"/>
        <end position="176"/>
    </location>
</feature>
<feature type="compositionally biased region" description="Acidic residues" evidence="1">
    <location>
        <begin position="51"/>
        <end position="67"/>
    </location>
</feature>
<dbReference type="AlphaFoldDB" id="A0A5K1K431"/>
<dbReference type="PANTHER" id="PTHR35711">
    <property type="entry name" value="EXPRESSED PROTEIN"/>
    <property type="match status" value="1"/>
</dbReference>
<dbReference type="EMBL" id="LR728453">
    <property type="protein sequence ID" value="VWP00412.1"/>
    <property type="molecule type" value="Genomic_DNA"/>
</dbReference>
<proteinExistence type="predicted"/>
<organism evidence="2">
    <name type="scientific">Ganoderma boninense</name>
    <dbReference type="NCBI Taxonomy" id="34458"/>
    <lineage>
        <taxon>Eukaryota</taxon>
        <taxon>Fungi</taxon>
        <taxon>Dikarya</taxon>
        <taxon>Basidiomycota</taxon>
        <taxon>Agaricomycotina</taxon>
        <taxon>Agaricomycetes</taxon>
        <taxon>Polyporales</taxon>
        <taxon>Polyporaceae</taxon>
        <taxon>Ganoderma</taxon>
    </lineage>
</organism>
<feature type="region of interest" description="Disordered" evidence="1">
    <location>
        <begin position="49"/>
        <end position="92"/>
    </location>
</feature>
<feature type="compositionally biased region" description="Low complexity" evidence="1">
    <location>
        <begin position="68"/>
        <end position="77"/>
    </location>
</feature>
<protein>
    <submittedName>
        <fullName evidence="2">PPM-type phosphatase domain-containing protein</fullName>
    </submittedName>
</protein>
<evidence type="ECO:0000256" key="1">
    <source>
        <dbReference type="SAM" id="MobiDB-lite"/>
    </source>
</evidence>
<feature type="compositionally biased region" description="Polar residues" evidence="1">
    <location>
        <begin position="1"/>
        <end position="13"/>
    </location>
</feature>
<feature type="compositionally biased region" description="Basic and acidic residues" evidence="1">
    <location>
        <begin position="78"/>
        <end position="92"/>
    </location>
</feature>
<gene>
    <name evidence="2" type="primary">I1RJS9</name>
</gene>
<accession>A0A5K1K431</accession>
<dbReference type="PANTHER" id="PTHR35711:SF1">
    <property type="entry name" value="ECTODERMAL, ISOFORM F"/>
    <property type="match status" value="1"/>
</dbReference>
<sequence>MIPSATNNDSQNVPEPNPFFPPENGRSIVNELPSELLSHIFTLGWASERDQSDEDDFDDVDEGDSEDGSTSSASSLSDDGRSSTRSALEDEDRRARKQSFNVLVSHVCRRWRAVAVDSSLLWTHIRFEGPPPWERALIYVDRAKTAPLSISIDRTVDDDDDGSHFDDDSEDEDEPKDNDPDLVIITEIMDIVVAHIDHIQVLEIMASFYTHMHRALVKLGATPGAPLLEVLQLYHYEDTDEHDSFKLQELRDQPFVLFSGNAPRLTHVALWGVHLDWSKRGAPFLTGLYDLELAYHARDVRPSFKDFTRVLRASPHLHTLTLSLSGPAGVPGEWPSVNVSAGDDDDDDDDGSAMLVDSSAPLVLSRLQSLMLAYLEPNYLLALLSRLSLPALTELGLDLEDDDYTDFLARRGIPIPAPTAAPLLSNLTALRIASLPCGHEGVVLDAYKQLDKLVAFTLNVLYAGPHWFALLVPSPSPSTSANTNQNELYLPRLESLTTTGVDGAQLRELVEARAARGAPLKEVRMNQDDGVEEDDEAWLKGHLDRFDTFEGSDEEEVVDAFDDDDEDGWEDADDEDDDFDGEHLVVLPF</sequence>
<name>A0A5K1K431_9APHY</name>
<evidence type="ECO:0000313" key="2">
    <source>
        <dbReference type="EMBL" id="VWP00412.1"/>
    </source>
</evidence>
<feature type="region of interest" description="Disordered" evidence="1">
    <location>
        <begin position="1"/>
        <end position="27"/>
    </location>
</feature>